<accession>A0ABT8YBH4</accession>
<dbReference type="Pfam" id="PF01738">
    <property type="entry name" value="DLH"/>
    <property type="match status" value="1"/>
</dbReference>
<dbReference type="InterPro" id="IPR029058">
    <property type="entry name" value="AB_hydrolase_fold"/>
</dbReference>
<dbReference type="SUPFAM" id="SSF53474">
    <property type="entry name" value="alpha/beta-Hydrolases"/>
    <property type="match status" value="1"/>
</dbReference>
<reference evidence="3" key="1">
    <citation type="submission" date="2023-07" db="EMBL/GenBank/DDBJ databases">
        <authorList>
            <person name="Kim M."/>
        </authorList>
    </citation>
    <scope>NUCLEOTIDE SEQUENCE</scope>
    <source>
        <strain evidence="3">BIUV-7</strain>
    </source>
</reference>
<dbReference type="PANTHER" id="PTHR46623:SF6">
    <property type="entry name" value="ALPHA_BETA-HYDROLASES SUPERFAMILY PROTEIN"/>
    <property type="match status" value="1"/>
</dbReference>
<dbReference type="EC" id="3.1.-.-" evidence="3"/>
<dbReference type="RefSeq" id="WP_303544405.1">
    <property type="nucleotide sequence ID" value="NZ_JAUOTP010000007.1"/>
</dbReference>
<evidence type="ECO:0000259" key="1">
    <source>
        <dbReference type="Pfam" id="PF01738"/>
    </source>
</evidence>
<feature type="domain" description="Dienelactone hydrolase" evidence="1">
    <location>
        <begin position="82"/>
        <end position="293"/>
    </location>
</feature>
<sequence length="295" mass="30922">MPGSSAFSRELLDLFDAFVHGAIDRRGFIAKAALYTGSVAAATGVLAALSPDFASAQVIAPADKRISVSTVEIAAPKGDGTIKAYVAKPAGTSPKKKKPVVLVVHENRGLNPHIEDIARRLAVDGFIAVAPDALTSLGGYPGTEDAARALFPKLDQAKVQEDFLAAAAWAQGLPDGNGKLGAVGFCYGGGIVNMLATRVPTLLAAVPFYGAPPVLADVPKIKAEILVQHAGNDTRLVGLWPDYEKALTAAGVRHVGYVYPGVEHGFNNDTTPRFNKEAADLAWARTIALFKRTLA</sequence>
<dbReference type="InterPro" id="IPR057802">
    <property type="entry name" value="YqhI_dom"/>
</dbReference>
<organism evidence="3 4">
    <name type="scientific">Sphingomonas natans</name>
    <dbReference type="NCBI Taxonomy" id="3063330"/>
    <lineage>
        <taxon>Bacteria</taxon>
        <taxon>Pseudomonadati</taxon>
        <taxon>Pseudomonadota</taxon>
        <taxon>Alphaproteobacteria</taxon>
        <taxon>Sphingomonadales</taxon>
        <taxon>Sphingomonadaceae</taxon>
        <taxon>Sphingomonas</taxon>
    </lineage>
</organism>
<keyword evidence="4" id="KW-1185">Reference proteome</keyword>
<dbReference type="GO" id="GO:0016787">
    <property type="term" value="F:hydrolase activity"/>
    <property type="evidence" value="ECO:0007669"/>
    <property type="project" value="UniProtKB-KW"/>
</dbReference>
<dbReference type="Pfam" id="PF23678">
    <property type="entry name" value="YqhI"/>
    <property type="match status" value="1"/>
</dbReference>
<comment type="caution">
    <text evidence="3">The sequence shown here is derived from an EMBL/GenBank/DDBJ whole genome shotgun (WGS) entry which is preliminary data.</text>
</comment>
<name>A0ABT8YBH4_9SPHN</name>
<keyword evidence="3" id="KW-0378">Hydrolase</keyword>
<dbReference type="Proteomes" id="UP001169764">
    <property type="component" value="Unassembled WGS sequence"/>
</dbReference>
<protein>
    <submittedName>
        <fullName evidence="3">Dienelactone hydrolase family protein</fullName>
        <ecNumber evidence="3">3.1.-.-</ecNumber>
    </submittedName>
</protein>
<dbReference type="InterPro" id="IPR051049">
    <property type="entry name" value="Dienelactone_hydrolase-like"/>
</dbReference>
<evidence type="ECO:0000313" key="4">
    <source>
        <dbReference type="Proteomes" id="UP001169764"/>
    </source>
</evidence>
<dbReference type="InterPro" id="IPR002925">
    <property type="entry name" value="Dienelactn_hydro"/>
</dbReference>
<dbReference type="InterPro" id="IPR006311">
    <property type="entry name" value="TAT_signal"/>
</dbReference>
<dbReference type="PANTHER" id="PTHR46623">
    <property type="entry name" value="CARBOXYMETHYLENEBUTENOLIDASE-RELATED"/>
    <property type="match status" value="1"/>
</dbReference>
<evidence type="ECO:0000259" key="2">
    <source>
        <dbReference type="Pfam" id="PF23678"/>
    </source>
</evidence>
<dbReference type="Gene3D" id="3.40.50.1820">
    <property type="entry name" value="alpha/beta hydrolase"/>
    <property type="match status" value="1"/>
</dbReference>
<dbReference type="PROSITE" id="PS51318">
    <property type="entry name" value="TAT"/>
    <property type="match status" value="1"/>
</dbReference>
<proteinExistence type="predicted"/>
<feature type="domain" description="YqhI" evidence="2">
    <location>
        <begin position="5"/>
        <end position="33"/>
    </location>
</feature>
<evidence type="ECO:0000313" key="3">
    <source>
        <dbReference type="EMBL" id="MDO6415670.1"/>
    </source>
</evidence>
<dbReference type="EMBL" id="JAUOTP010000007">
    <property type="protein sequence ID" value="MDO6415670.1"/>
    <property type="molecule type" value="Genomic_DNA"/>
</dbReference>
<gene>
    <name evidence="3" type="ORF">Q4F19_14865</name>
</gene>